<gene>
    <name evidence="1" type="ORF">F5144DRAFT_132210</name>
</gene>
<dbReference type="EMBL" id="JAGIZQ010000002">
    <property type="protein sequence ID" value="KAH6641412.1"/>
    <property type="molecule type" value="Genomic_DNA"/>
</dbReference>
<protein>
    <submittedName>
        <fullName evidence="1">Uncharacterized protein</fullName>
    </submittedName>
</protein>
<comment type="caution">
    <text evidence="1">The sequence shown here is derived from an EMBL/GenBank/DDBJ whole genome shotgun (WGS) entry which is preliminary data.</text>
</comment>
<reference evidence="1 2" key="1">
    <citation type="journal article" date="2021" name="Nat. Commun.">
        <title>Genetic determinants of endophytism in the Arabidopsis root mycobiome.</title>
        <authorList>
            <person name="Mesny F."/>
            <person name="Miyauchi S."/>
            <person name="Thiergart T."/>
            <person name="Pickel B."/>
            <person name="Atanasova L."/>
            <person name="Karlsson M."/>
            <person name="Huettel B."/>
            <person name="Barry K.W."/>
            <person name="Haridas S."/>
            <person name="Chen C."/>
            <person name="Bauer D."/>
            <person name="Andreopoulos W."/>
            <person name="Pangilinan J."/>
            <person name="LaButti K."/>
            <person name="Riley R."/>
            <person name="Lipzen A."/>
            <person name="Clum A."/>
            <person name="Drula E."/>
            <person name="Henrissat B."/>
            <person name="Kohler A."/>
            <person name="Grigoriev I.V."/>
            <person name="Martin F.M."/>
            <person name="Hacquard S."/>
        </authorList>
    </citation>
    <scope>NUCLEOTIDE SEQUENCE [LARGE SCALE GENOMIC DNA]</scope>
    <source>
        <strain evidence="1 2">MPI-SDFR-AT-0079</strain>
    </source>
</reference>
<evidence type="ECO:0000313" key="1">
    <source>
        <dbReference type="EMBL" id="KAH6641412.1"/>
    </source>
</evidence>
<sequence length="258" mass="28274">MVDFGSSFPNPGSGSPCRVRSGQRPHYDTHRLRPYAKLRPHSSPQVTHPDKLPRLRDLLRSRLSWHSAQDSFSASTPPRDRQRGKATSISPQPAAQAAASHQSGLLVVQPEIRVRLVPKYIPGIGWMNGSTLTFAAGQHEPSRDRDHNHFWPGDAMGNGDVNQLRRPAGSRSEHIMFAIVSLPILVTCRSREGIPSSGCLGLPRLSALPKFHSPDEPSNSPPPLLVVPAPSTYVVVHPRCGIKLVTVPLHFIPISRPT</sequence>
<accession>A0ACB7PIK2</accession>
<evidence type="ECO:0000313" key="2">
    <source>
        <dbReference type="Proteomes" id="UP000724584"/>
    </source>
</evidence>
<name>A0ACB7PIK2_9PEZI</name>
<proteinExistence type="predicted"/>
<dbReference type="Proteomes" id="UP000724584">
    <property type="component" value="Unassembled WGS sequence"/>
</dbReference>
<organism evidence="1 2">
    <name type="scientific">Chaetomium tenue</name>
    <dbReference type="NCBI Taxonomy" id="1854479"/>
    <lineage>
        <taxon>Eukaryota</taxon>
        <taxon>Fungi</taxon>
        <taxon>Dikarya</taxon>
        <taxon>Ascomycota</taxon>
        <taxon>Pezizomycotina</taxon>
        <taxon>Sordariomycetes</taxon>
        <taxon>Sordariomycetidae</taxon>
        <taxon>Sordariales</taxon>
        <taxon>Chaetomiaceae</taxon>
        <taxon>Chaetomium</taxon>
    </lineage>
</organism>
<keyword evidence="2" id="KW-1185">Reference proteome</keyword>